<dbReference type="Proteomes" id="UP000253559">
    <property type="component" value="Unassembled WGS sequence"/>
</dbReference>
<evidence type="ECO:0000313" key="1">
    <source>
        <dbReference type="EMBL" id="RBZ15667.1"/>
    </source>
</evidence>
<dbReference type="Proteomes" id="UP000275975">
    <property type="component" value="Unassembled WGS sequence"/>
</dbReference>
<evidence type="ECO:0000313" key="7">
    <source>
        <dbReference type="Proteomes" id="UP000283322"/>
    </source>
</evidence>
<evidence type="ECO:0000313" key="6">
    <source>
        <dbReference type="Proteomes" id="UP000275975"/>
    </source>
</evidence>
<reference evidence="1" key="3">
    <citation type="submission" date="2018-08" db="EMBL/GenBank/DDBJ databases">
        <title>Klebsiella pneumoniae genome sequencing and assembly.</title>
        <authorList>
            <person name="Martins R.C.R."/>
            <person name="Perdigao-Neto L.V."/>
            <person name="Costa S.F."/>
            <person name="Levin A.S.S."/>
        </authorList>
    </citation>
    <scope>NUCLEOTIDE SEQUENCE</scope>
    <source>
        <strain evidence="1">BC_5001</strain>
    </source>
</reference>
<reference evidence="4 6" key="6">
    <citation type="journal article" date="2019" name="Antimicrob. Agents Chemother.">
        <title>Applying Rapid Whole Genome Sequencing to Predict Phenotypic Antimicrobial Susceptibility Testing Results Among Carbapenem-Resistant Klebsiella pneumoniae Clinical Isolates.</title>
        <authorList>
            <person name="Tamma P.D."/>
            <person name="Fan Y."/>
            <person name="Bergman Y."/>
            <person name="Pertea G."/>
            <person name="Kazmi A."/>
            <person name="Lewis S."/>
            <person name="Carroll K.C."/>
            <person name="Schatz M.C."/>
            <person name="Timp W."/>
            <person name="Simner P.J."/>
        </authorList>
    </citation>
    <scope>NUCLEOTIDE SEQUENCE [LARGE SCALE GENOMIC DNA]</scope>
    <source>
        <strain evidence="4 6">KLPN_104</strain>
    </source>
</reference>
<sequence>MKRSYHEFCAVDDPYLHRHRLADDEPPAGVDAPLTATPVVWITPPSIDFRRGLRLRGFKRAI</sequence>
<comment type="caution">
    <text evidence="3">The sequence shown here is derived from an EMBL/GenBank/DDBJ whole genome shotgun (WGS) entry which is preliminary data.</text>
</comment>
<dbReference type="Proteomes" id="UP000283322">
    <property type="component" value="Unassembled WGS sequence"/>
</dbReference>
<dbReference type="EMBL" id="QOHW01000058">
    <property type="protein sequence ID" value="RBZ15667.1"/>
    <property type="molecule type" value="Genomic_DNA"/>
</dbReference>
<dbReference type="EMBL" id="MPYG04000047">
    <property type="protein sequence ID" value="ROH01992.1"/>
    <property type="molecule type" value="Genomic_DNA"/>
</dbReference>
<reference evidence="4" key="5">
    <citation type="submission" date="2018-10" db="EMBL/GenBank/DDBJ databases">
        <authorList>
            <person name="Fan Y."/>
            <person name="Timp W."/>
            <person name="Bergman Y."/>
            <person name="Tamma P."/>
            <person name="Simner P."/>
        </authorList>
    </citation>
    <scope>NUCLEOTIDE SEQUENCE</scope>
    <source>
        <strain evidence="4">KLPN_104</strain>
    </source>
</reference>
<reference evidence="3 7" key="4">
    <citation type="submission" date="2018-10" db="EMBL/GenBank/DDBJ databases">
        <authorList>
            <person name="Vanduin D."/>
            <person name="Fouts D."/>
            <person name="Wright M."/>
            <person name="Sutton G."/>
            <person name="Nguyen K."/>
            <person name="Kreiswirth B."/>
            <person name="Chen L."/>
            <person name="Rojas L."/>
            <person name="Hujer A."/>
            <person name="Hujer K."/>
            <person name="Bonomo R."/>
            <person name="Adams M."/>
        </authorList>
    </citation>
    <scope>NUCLEOTIDE SEQUENCE [LARGE SCALE GENOMIC DNA]</scope>
    <source>
        <strain evidence="3 7">CRK0165</strain>
    </source>
</reference>
<organism evidence="3 7">
    <name type="scientific">Klebsiella pneumoniae</name>
    <dbReference type="NCBI Taxonomy" id="573"/>
    <lineage>
        <taxon>Bacteria</taxon>
        <taxon>Pseudomonadati</taxon>
        <taxon>Pseudomonadota</taxon>
        <taxon>Gammaproteobacteria</taxon>
        <taxon>Enterobacterales</taxon>
        <taxon>Enterobacteriaceae</taxon>
        <taxon>Klebsiella/Raoultella group</taxon>
        <taxon>Klebsiella</taxon>
        <taxon>Klebsiella pneumoniae complex</taxon>
    </lineage>
</organism>
<evidence type="ECO:0000313" key="5">
    <source>
        <dbReference type="EMBL" id="TDJ99690.1"/>
    </source>
</evidence>
<reference evidence="2" key="1">
    <citation type="submission" date="2018-07" db="EMBL/GenBank/DDBJ databases">
        <title>Draft genome sequence of Klebsiella pneumoniae K293.</title>
        <authorList>
            <person name="He F."/>
        </authorList>
    </citation>
    <scope>NUCLEOTIDE SEQUENCE</scope>
    <source>
        <strain evidence="2">K293</strain>
    </source>
</reference>
<dbReference type="Proteomes" id="UP000294951">
    <property type="component" value="Unassembled WGS sequence"/>
</dbReference>
<proteinExistence type="predicted"/>
<dbReference type="AlphaFoldDB" id="A0A2V3K5Q2"/>
<evidence type="ECO:0000313" key="2">
    <source>
        <dbReference type="EMBL" id="RDT88670.1"/>
    </source>
</evidence>
<dbReference type="Proteomes" id="UP000254657">
    <property type="component" value="Unassembled WGS sequence"/>
</dbReference>
<dbReference type="EMBL" id="RDAM01000001">
    <property type="protein sequence ID" value="RRF08448.1"/>
    <property type="molecule type" value="Genomic_DNA"/>
</dbReference>
<evidence type="ECO:0000313" key="8">
    <source>
        <dbReference type="Proteomes" id="UP000294951"/>
    </source>
</evidence>
<evidence type="ECO:0000313" key="4">
    <source>
        <dbReference type="EMBL" id="RRF08448.1"/>
    </source>
</evidence>
<reference evidence="5 8" key="7">
    <citation type="submission" date="2019-03" db="EMBL/GenBank/DDBJ databases">
        <title>Multidrug-Resistant Klebsiella pneumoniae Clinical Bloodstream Isolates in Shanghai, China.</title>
        <authorList>
            <person name="Wang S."/>
        </authorList>
    </citation>
    <scope>NUCLEOTIDE SEQUENCE [LARGE SCALE GENOMIC DNA]</scope>
    <source>
        <strain evidence="5 8">RJ1071</strain>
    </source>
</reference>
<dbReference type="EMBL" id="QRCF01000022">
    <property type="protein sequence ID" value="RDT88670.1"/>
    <property type="molecule type" value="Genomic_DNA"/>
</dbReference>
<dbReference type="EMBL" id="SMTN01000012">
    <property type="protein sequence ID" value="TDJ99690.1"/>
    <property type="molecule type" value="Genomic_DNA"/>
</dbReference>
<name>A0A2V3K5Q2_KLEPN</name>
<reference evidence="1" key="2">
    <citation type="submission" date="2018-07" db="EMBL/GenBank/DDBJ databases">
        <authorList>
            <person name="Martins R.C."/>
            <person name="Perdigao-Neto L.V."/>
            <person name="Costa S.F."/>
            <person name="Levin A.S.S."/>
        </authorList>
    </citation>
    <scope>NUCLEOTIDE SEQUENCE</scope>
    <source>
        <strain evidence="1">BC_5001</strain>
    </source>
</reference>
<gene>
    <name evidence="3" type="ORF">BL124_00004955</name>
    <name evidence="1" type="ORF">DM078_29090</name>
    <name evidence="2" type="ORF">DW286_18820</name>
    <name evidence="5" type="ORF">E1814_14845</name>
    <name evidence="4" type="ORF">EAO17_20720</name>
</gene>
<protein>
    <submittedName>
        <fullName evidence="3">Uncharacterized protein</fullName>
    </submittedName>
</protein>
<accession>A0A2V3K5Q2</accession>
<evidence type="ECO:0000313" key="3">
    <source>
        <dbReference type="EMBL" id="ROH01992.1"/>
    </source>
</evidence>